<comment type="similarity">
    <text evidence="2 6">Belongs to the GDT1 family.</text>
</comment>
<name>A0A0C3P9K8_PISTI</name>
<keyword evidence="3 6" id="KW-0812">Transmembrane</keyword>
<dbReference type="PANTHER" id="PTHR12608">
    <property type="entry name" value="TRANSMEMBRANE PROTEIN HTP-1 RELATED"/>
    <property type="match status" value="1"/>
</dbReference>
<feature type="transmembrane region" description="Helical" evidence="6">
    <location>
        <begin position="165"/>
        <end position="184"/>
    </location>
</feature>
<dbReference type="GO" id="GO:0005794">
    <property type="term" value="C:Golgi apparatus"/>
    <property type="evidence" value="ECO:0007669"/>
    <property type="project" value="TreeGrafter"/>
</dbReference>
<evidence type="ECO:0000256" key="4">
    <source>
        <dbReference type="ARBA" id="ARBA00022989"/>
    </source>
</evidence>
<dbReference type="Proteomes" id="UP000054217">
    <property type="component" value="Unassembled WGS sequence"/>
</dbReference>
<dbReference type="InterPro" id="IPR049555">
    <property type="entry name" value="GDT1-like_CS"/>
</dbReference>
<dbReference type="HOGENOM" id="CLU_040186_0_0_1"/>
<dbReference type="InParanoid" id="A0A0C3P9K8"/>
<proteinExistence type="inferred from homology"/>
<feature type="transmembrane region" description="Helical" evidence="6">
    <location>
        <begin position="237"/>
        <end position="255"/>
    </location>
</feature>
<evidence type="ECO:0000256" key="5">
    <source>
        <dbReference type="ARBA" id="ARBA00023136"/>
    </source>
</evidence>
<dbReference type="InterPro" id="IPR001727">
    <property type="entry name" value="GDT1-like"/>
</dbReference>
<dbReference type="STRING" id="870435.A0A0C3P9K8"/>
<dbReference type="FunCoup" id="A0A0C3P9K8">
    <property type="interactions" value="470"/>
</dbReference>
<accession>A0A0C3P9K8</accession>
<protein>
    <recommendedName>
        <fullName evidence="6">GDT1 family protein</fullName>
    </recommendedName>
</protein>
<dbReference type="PROSITE" id="PS01214">
    <property type="entry name" value="UPF0016"/>
    <property type="match status" value="1"/>
</dbReference>
<keyword evidence="4 6" id="KW-1133">Transmembrane helix</keyword>
<dbReference type="OrthoDB" id="442680at2759"/>
<dbReference type="GO" id="GO:0032468">
    <property type="term" value="P:Golgi calcium ion homeostasis"/>
    <property type="evidence" value="ECO:0007669"/>
    <property type="project" value="TreeGrafter"/>
</dbReference>
<evidence type="ECO:0000256" key="1">
    <source>
        <dbReference type="ARBA" id="ARBA00004141"/>
    </source>
</evidence>
<dbReference type="AlphaFoldDB" id="A0A0C3P9K8"/>
<dbReference type="GO" id="GO:0032472">
    <property type="term" value="P:Golgi calcium ion transport"/>
    <property type="evidence" value="ECO:0007669"/>
    <property type="project" value="TreeGrafter"/>
</dbReference>
<reference evidence="9 10" key="1">
    <citation type="submission" date="2014-04" db="EMBL/GenBank/DDBJ databases">
        <authorList>
            <consortium name="DOE Joint Genome Institute"/>
            <person name="Kuo A."/>
            <person name="Kohler A."/>
            <person name="Costa M.D."/>
            <person name="Nagy L.G."/>
            <person name="Floudas D."/>
            <person name="Copeland A."/>
            <person name="Barry K.W."/>
            <person name="Cichocki N."/>
            <person name="Veneault-Fourrey C."/>
            <person name="LaButti K."/>
            <person name="Lindquist E.A."/>
            <person name="Lipzen A."/>
            <person name="Lundell T."/>
            <person name="Morin E."/>
            <person name="Murat C."/>
            <person name="Sun H."/>
            <person name="Tunlid A."/>
            <person name="Henrissat B."/>
            <person name="Grigoriev I.V."/>
            <person name="Hibbett D.S."/>
            <person name="Martin F."/>
            <person name="Nordberg H.P."/>
            <person name="Cantor M.N."/>
            <person name="Hua S.X."/>
        </authorList>
    </citation>
    <scope>NUCLEOTIDE SEQUENCE [LARGE SCALE GENOMIC DNA]</scope>
    <source>
        <strain evidence="9 10">Marx 270</strain>
    </source>
</reference>
<keyword evidence="5 6" id="KW-0472">Membrane</keyword>
<evidence type="ECO:0000256" key="8">
    <source>
        <dbReference type="SAM" id="MobiDB-lite"/>
    </source>
</evidence>
<sequence length="277" mass="29350">MSTSSDVSGDSTAIIFRSFATIIFSEIGDKTFLIAAILAMRHPRLLVFAGAFGSLLVMSLLSATMGHILPSLIPKVWTQLAAGVLFLAFGCKMLMEGRAMKNNSSKIIEEMREAEEEIENDEAGVGGLNGHSIPLERMEEGQVPPSPTHTGKPTKKSGFTEGTRNVCNLLLGPVFVQAFVLTFLGEWGDRSQIATIALGAAHSVYLVTLGTIIGHTACTALAVLGGRYVSSKISVKHVTLGGAVLFLIFGVIYLYESFAASADELPIPVASDSIAGM</sequence>
<reference evidence="10" key="2">
    <citation type="submission" date="2015-01" db="EMBL/GenBank/DDBJ databases">
        <title>Evolutionary Origins and Diversification of the Mycorrhizal Mutualists.</title>
        <authorList>
            <consortium name="DOE Joint Genome Institute"/>
            <consortium name="Mycorrhizal Genomics Consortium"/>
            <person name="Kohler A."/>
            <person name="Kuo A."/>
            <person name="Nagy L.G."/>
            <person name="Floudas D."/>
            <person name="Copeland A."/>
            <person name="Barry K.W."/>
            <person name="Cichocki N."/>
            <person name="Veneault-Fourrey C."/>
            <person name="LaButti K."/>
            <person name="Lindquist E.A."/>
            <person name="Lipzen A."/>
            <person name="Lundell T."/>
            <person name="Morin E."/>
            <person name="Murat C."/>
            <person name="Riley R."/>
            <person name="Ohm R."/>
            <person name="Sun H."/>
            <person name="Tunlid A."/>
            <person name="Henrissat B."/>
            <person name="Grigoriev I.V."/>
            <person name="Hibbett D.S."/>
            <person name="Martin F."/>
        </authorList>
    </citation>
    <scope>NUCLEOTIDE SEQUENCE [LARGE SCALE GENOMIC DNA]</scope>
    <source>
        <strain evidence="10">Marx 270</strain>
    </source>
</reference>
<evidence type="ECO:0000256" key="2">
    <source>
        <dbReference type="ARBA" id="ARBA00009190"/>
    </source>
</evidence>
<comment type="subcellular location">
    <subcellularLocation>
        <location evidence="1 6">Membrane</location>
        <topology evidence="1 6">Multi-pass membrane protein</topology>
    </subcellularLocation>
</comment>
<feature type="coiled-coil region" evidence="7">
    <location>
        <begin position="97"/>
        <end position="124"/>
    </location>
</feature>
<keyword evidence="10" id="KW-1185">Reference proteome</keyword>
<evidence type="ECO:0000256" key="3">
    <source>
        <dbReference type="ARBA" id="ARBA00022692"/>
    </source>
</evidence>
<evidence type="ECO:0000313" key="10">
    <source>
        <dbReference type="Proteomes" id="UP000054217"/>
    </source>
</evidence>
<feature type="transmembrane region" description="Helical" evidence="6">
    <location>
        <begin position="204"/>
        <end position="225"/>
    </location>
</feature>
<dbReference type="PANTHER" id="PTHR12608:SF1">
    <property type="entry name" value="TRANSMEMBRANE PROTEIN 165"/>
    <property type="match status" value="1"/>
</dbReference>
<feature type="transmembrane region" description="Helical" evidence="6">
    <location>
        <begin position="45"/>
        <end position="70"/>
    </location>
</feature>
<feature type="transmembrane region" description="Helical" evidence="6">
    <location>
        <begin position="76"/>
        <end position="95"/>
    </location>
</feature>
<dbReference type="GO" id="GO:0005384">
    <property type="term" value="F:manganese ion transmembrane transporter activity"/>
    <property type="evidence" value="ECO:0007669"/>
    <property type="project" value="TreeGrafter"/>
</dbReference>
<evidence type="ECO:0000313" key="9">
    <source>
        <dbReference type="EMBL" id="KIO04526.1"/>
    </source>
</evidence>
<dbReference type="GO" id="GO:0015085">
    <property type="term" value="F:calcium ion transmembrane transporter activity"/>
    <property type="evidence" value="ECO:0007669"/>
    <property type="project" value="TreeGrafter"/>
</dbReference>
<evidence type="ECO:0000256" key="6">
    <source>
        <dbReference type="RuleBase" id="RU365102"/>
    </source>
</evidence>
<evidence type="ECO:0000256" key="7">
    <source>
        <dbReference type="SAM" id="Coils"/>
    </source>
</evidence>
<gene>
    <name evidence="9" type="ORF">M404DRAFT_143542</name>
</gene>
<feature type="transmembrane region" description="Helical" evidence="6">
    <location>
        <begin position="14"/>
        <end position="38"/>
    </location>
</feature>
<dbReference type="Pfam" id="PF01169">
    <property type="entry name" value="GDT1"/>
    <property type="match status" value="2"/>
</dbReference>
<dbReference type="GO" id="GO:0000329">
    <property type="term" value="C:fungal-type vacuole membrane"/>
    <property type="evidence" value="ECO:0007669"/>
    <property type="project" value="TreeGrafter"/>
</dbReference>
<keyword evidence="7" id="KW-0175">Coiled coil</keyword>
<organism evidence="9 10">
    <name type="scientific">Pisolithus tinctorius Marx 270</name>
    <dbReference type="NCBI Taxonomy" id="870435"/>
    <lineage>
        <taxon>Eukaryota</taxon>
        <taxon>Fungi</taxon>
        <taxon>Dikarya</taxon>
        <taxon>Basidiomycota</taxon>
        <taxon>Agaricomycotina</taxon>
        <taxon>Agaricomycetes</taxon>
        <taxon>Agaricomycetidae</taxon>
        <taxon>Boletales</taxon>
        <taxon>Sclerodermatineae</taxon>
        <taxon>Pisolithaceae</taxon>
        <taxon>Pisolithus</taxon>
    </lineage>
</organism>
<dbReference type="EMBL" id="KN831971">
    <property type="protein sequence ID" value="KIO04526.1"/>
    <property type="molecule type" value="Genomic_DNA"/>
</dbReference>
<feature type="region of interest" description="Disordered" evidence="8">
    <location>
        <begin position="138"/>
        <end position="159"/>
    </location>
</feature>